<evidence type="ECO:0000313" key="2">
    <source>
        <dbReference type="Proteomes" id="UP001056429"/>
    </source>
</evidence>
<dbReference type="AlphaFoldDB" id="A0A9J6NXV3"/>
<organism evidence="1 2">
    <name type="scientific">Oceanirhabdus seepicola</name>
    <dbReference type="NCBI Taxonomy" id="2828781"/>
    <lineage>
        <taxon>Bacteria</taxon>
        <taxon>Bacillati</taxon>
        <taxon>Bacillota</taxon>
        <taxon>Clostridia</taxon>
        <taxon>Eubacteriales</taxon>
        <taxon>Clostridiaceae</taxon>
        <taxon>Oceanirhabdus</taxon>
    </lineage>
</organism>
<dbReference type="RefSeq" id="WP_250857327.1">
    <property type="nucleotide sequence ID" value="NZ_JAGSOJ010000001.1"/>
</dbReference>
<dbReference type="Proteomes" id="UP001056429">
    <property type="component" value="Unassembled WGS sequence"/>
</dbReference>
<proteinExistence type="predicted"/>
<keyword evidence="2" id="KW-1185">Reference proteome</keyword>
<dbReference type="GO" id="GO:0006355">
    <property type="term" value="P:regulation of DNA-templated transcription"/>
    <property type="evidence" value="ECO:0007669"/>
    <property type="project" value="InterPro"/>
</dbReference>
<reference evidence="1" key="1">
    <citation type="journal article" date="2021" name="mSystems">
        <title>Bacteria and Archaea Synergistically Convert Glycine Betaine to Biogenic Methane in the Formosa Cold Seep of the South China Sea.</title>
        <authorList>
            <person name="Li L."/>
            <person name="Zhang W."/>
            <person name="Zhang S."/>
            <person name="Song L."/>
            <person name="Sun Q."/>
            <person name="Zhang H."/>
            <person name="Xiang H."/>
            <person name="Dong X."/>
        </authorList>
    </citation>
    <scope>NUCLEOTIDE SEQUENCE</scope>
    <source>
        <strain evidence="1">ZWT</strain>
    </source>
</reference>
<protein>
    <submittedName>
        <fullName evidence="1">CopG family transcriptional regulator</fullName>
    </submittedName>
</protein>
<sequence length="107" mass="12668">MSQNKKLVVNLSETLYNEFNEALKLDSKKRNEFIKEAIILYIEEKKKIAQTEKMKTGYLDMANINLELCEWGINNYSLELNEYETQLSECDMPNDNDNSETRRYILC</sequence>
<dbReference type="InterPro" id="IPR013321">
    <property type="entry name" value="Arc_rbn_hlx_hlx"/>
</dbReference>
<gene>
    <name evidence="1" type="ORF">KDK92_01830</name>
</gene>
<name>A0A9J6NXV3_9CLOT</name>
<dbReference type="Gene3D" id="1.10.1220.10">
    <property type="entry name" value="Met repressor-like"/>
    <property type="match status" value="1"/>
</dbReference>
<dbReference type="EMBL" id="JAGSOJ010000001">
    <property type="protein sequence ID" value="MCM1988461.1"/>
    <property type="molecule type" value="Genomic_DNA"/>
</dbReference>
<evidence type="ECO:0000313" key="1">
    <source>
        <dbReference type="EMBL" id="MCM1988461.1"/>
    </source>
</evidence>
<accession>A0A9J6NXV3</accession>
<reference evidence="1" key="2">
    <citation type="submission" date="2021-04" db="EMBL/GenBank/DDBJ databases">
        <authorList>
            <person name="Dong X."/>
        </authorList>
    </citation>
    <scope>NUCLEOTIDE SEQUENCE</scope>
    <source>
        <strain evidence="1">ZWT</strain>
    </source>
</reference>
<comment type="caution">
    <text evidence="1">The sequence shown here is derived from an EMBL/GenBank/DDBJ whole genome shotgun (WGS) entry which is preliminary data.</text>
</comment>